<dbReference type="OrthoDB" id="667391at2759"/>
<evidence type="ECO:0000313" key="3">
    <source>
        <dbReference type="Proteomes" id="UP000823388"/>
    </source>
</evidence>
<dbReference type="EMBL" id="CM029050">
    <property type="protein sequence ID" value="KAG2568655.1"/>
    <property type="molecule type" value="Genomic_DNA"/>
</dbReference>
<dbReference type="PANTHER" id="PTHR36478">
    <property type="entry name" value="OS04G0614237 PROTEIN-RELATED"/>
    <property type="match status" value="1"/>
</dbReference>
<name>A0A8T0Q5N5_PANVG</name>
<organism evidence="2 3">
    <name type="scientific">Panicum virgatum</name>
    <name type="common">Blackwell switchgrass</name>
    <dbReference type="NCBI Taxonomy" id="38727"/>
    <lineage>
        <taxon>Eukaryota</taxon>
        <taxon>Viridiplantae</taxon>
        <taxon>Streptophyta</taxon>
        <taxon>Embryophyta</taxon>
        <taxon>Tracheophyta</taxon>
        <taxon>Spermatophyta</taxon>
        <taxon>Magnoliopsida</taxon>
        <taxon>Liliopsida</taxon>
        <taxon>Poales</taxon>
        <taxon>Poaceae</taxon>
        <taxon>PACMAD clade</taxon>
        <taxon>Panicoideae</taxon>
        <taxon>Panicodae</taxon>
        <taxon>Paniceae</taxon>
        <taxon>Panicinae</taxon>
        <taxon>Panicum</taxon>
        <taxon>Panicum sect. Hiantes</taxon>
    </lineage>
</organism>
<evidence type="ECO:0000256" key="1">
    <source>
        <dbReference type="SAM" id="MobiDB-lite"/>
    </source>
</evidence>
<dbReference type="AlphaFoldDB" id="A0A8T0Q5N5"/>
<protein>
    <submittedName>
        <fullName evidence="2">Uncharacterized protein</fullName>
    </submittedName>
</protein>
<dbReference type="PANTHER" id="PTHR36478:SF23">
    <property type="match status" value="1"/>
</dbReference>
<reference evidence="2" key="1">
    <citation type="submission" date="2020-05" db="EMBL/GenBank/DDBJ databases">
        <title>WGS assembly of Panicum virgatum.</title>
        <authorList>
            <person name="Lovell J.T."/>
            <person name="Jenkins J."/>
            <person name="Shu S."/>
            <person name="Juenger T.E."/>
            <person name="Schmutz J."/>
        </authorList>
    </citation>
    <scope>NUCLEOTIDE SEQUENCE</scope>
    <source>
        <strain evidence="2">AP13</strain>
    </source>
</reference>
<proteinExistence type="predicted"/>
<evidence type="ECO:0000313" key="2">
    <source>
        <dbReference type="EMBL" id="KAG2568655.1"/>
    </source>
</evidence>
<comment type="caution">
    <text evidence="2">The sequence shown here is derived from an EMBL/GenBank/DDBJ whole genome shotgun (WGS) entry which is preliminary data.</text>
</comment>
<feature type="region of interest" description="Disordered" evidence="1">
    <location>
        <begin position="303"/>
        <end position="327"/>
    </location>
</feature>
<sequence>MVVFFDVRYLVDRVMFGMWRTACNYLIRFVHPTSTKSYESWLLLGFLQELRVLNGFADGQWRIPSSICHRFARIYKDKKPMLAAYPCFTTLVEDVLFLRIDHARDYVEWKVVQDKAAEMVKKMAYKVPELKNKLHVPRGPNNLYHVVSIGSSSHRRRVVKNLGRQQGTDIARVYLQLKKRLPSSSQGESNGFSASELEETLIALLEKALQAGRCYHHPQFPLHQGEGFPLLQMLDREKVHLTPLSINPHAENSSKQGVPPMQMLAKPPFLVKPLRGQVRQLEHSPKQDVLQSSAAVAFSETKSAMKLMSSQESQQDAARLGTRDLSE</sequence>
<gene>
    <name evidence="2" type="ORF">PVAP13_7NG406200</name>
</gene>
<dbReference type="Proteomes" id="UP000823388">
    <property type="component" value="Chromosome 7N"/>
</dbReference>
<accession>A0A8T0Q5N5</accession>
<keyword evidence="3" id="KW-1185">Reference proteome</keyword>